<dbReference type="Proteomes" id="UP001596456">
    <property type="component" value="Unassembled WGS sequence"/>
</dbReference>
<dbReference type="PANTHER" id="PTHR30337:SF7">
    <property type="entry name" value="PHOSPHOESTERASE"/>
    <property type="match status" value="1"/>
</dbReference>
<dbReference type="EMBL" id="JBHTCM010000003">
    <property type="protein sequence ID" value="MFC7331576.1"/>
    <property type="molecule type" value="Genomic_DNA"/>
</dbReference>
<gene>
    <name evidence="3" type="ORF">ACFQPS_00240</name>
</gene>
<feature type="domain" description="Calcineurin-like phosphoesterase" evidence="2">
    <location>
        <begin position="2"/>
        <end position="197"/>
    </location>
</feature>
<protein>
    <submittedName>
        <fullName evidence="3">Exonuclease SbcCD subunit D</fullName>
    </submittedName>
</protein>
<keyword evidence="1" id="KW-0378">Hydrolase</keyword>
<reference evidence="4" key="1">
    <citation type="journal article" date="2019" name="Int. J. Syst. Evol. Microbiol.">
        <title>The Global Catalogue of Microorganisms (GCM) 10K type strain sequencing project: providing services to taxonomists for standard genome sequencing and annotation.</title>
        <authorList>
            <consortium name="The Broad Institute Genomics Platform"/>
            <consortium name="The Broad Institute Genome Sequencing Center for Infectious Disease"/>
            <person name="Wu L."/>
            <person name="Ma J."/>
        </authorList>
    </citation>
    <scope>NUCLEOTIDE SEQUENCE [LARGE SCALE GENOMIC DNA]</scope>
    <source>
        <strain evidence="4">CGMCC 1.16275</strain>
    </source>
</reference>
<accession>A0ABW2KNM4</accession>
<dbReference type="Pfam" id="PF00149">
    <property type="entry name" value="Metallophos"/>
    <property type="match status" value="1"/>
</dbReference>
<dbReference type="InterPro" id="IPR014576">
    <property type="entry name" value="Pesterase_YhaO"/>
</dbReference>
<dbReference type="RefSeq" id="WP_377355436.1">
    <property type="nucleotide sequence ID" value="NZ_JBHTCM010000003.1"/>
</dbReference>
<evidence type="ECO:0000313" key="3">
    <source>
        <dbReference type="EMBL" id="MFC7331576.1"/>
    </source>
</evidence>
<evidence type="ECO:0000313" key="4">
    <source>
        <dbReference type="Proteomes" id="UP001596456"/>
    </source>
</evidence>
<comment type="caution">
    <text evidence="3">The sequence shown here is derived from an EMBL/GenBank/DDBJ whole genome shotgun (WGS) entry which is preliminary data.</text>
</comment>
<dbReference type="GO" id="GO:0004527">
    <property type="term" value="F:exonuclease activity"/>
    <property type="evidence" value="ECO:0007669"/>
    <property type="project" value="UniProtKB-KW"/>
</dbReference>
<sequence length="414" mass="44630">MLRFIHAADIHLDSPLAGLCLRAEHRADDFARAPRRAFERLIDHALRERVDLVLIAGDLFDGDWRDFSTGLFFVSQMARLHGAGIPVGIIKGNHDAASVVTRALSLPPNVHVFGTSRPETWEPPGLGVAVHGQSFPNRAVPENIALDYPAPRPGLLNIGLLHTSLDGRPGHAPYAPCALRDLAARGYDYWALGHVHGREVVSRNPWVVYPGNLQGRHANETGAKGFTLVTAEGQSIRSAEPVTADVVRWARVALDLTGCDSFDDACGRIGTGLETELEAADGRALAVRLTLSGRTAAHRAIAGDLERIRAECAALAERAGDVWIERVVVETAEPGRDGPPSADAFAELLRTVEAIKADPQEMAELRQDLEQALAKVPPPARRLVGLEELDDGRLATVLEGAAATLLHHLLDGSR</sequence>
<dbReference type="PANTHER" id="PTHR30337">
    <property type="entry name" value="COMPONENT OF ATP-DEPENDENT DSDNA EXONUCLEASE"/>
    <property type="match status" value="1"/>
</dbReference>
<dbReference type="InterPro" id="IPR041796">
    <property type="entry name" value="Mre11_N"/>
</dbReference>
<dbReference type="PIRSF" id="PIRSF033091">
    <property type="entry name" value="Pesterase_YhaO"/>
    <property type="match status" value="1"/>
</dbReference>
<keyword evidence="3" id="KW-0540">Nuclease</keyword>
<keyword evidence="4" id="KW-1185">Reference proteome</keyword>
<dbReference type="InterPro" id="IPR050535">
    <property type="entry name" value="DNA_Repair-Maintenance_Comp"/>
</dbReference>
<evidence type="ECO:0000259" key="2">
    <source>
        <dbReference type="Pfam" id="PF00149"/>
    </source>
</evidence>
<keyword evidence="3" id="KW-0269">Exonuclease</keyword>
<evidence type="ECO:0000256" key="1">
    <source>
        <dbReference type="ARBA" id="ARBA00022801"/>
    </source>
</evidence>
<name>A0ABW2KNM4_9PROT</name>
<proteinExistence type="predicted"/>
<dbReference type="CDD" id="cd00840">
    <property type="entry name" value="MPP_Mre11_N"/>
    <property type="match status" value="1"/>
</dbReference>
<dbReference type="SUPFAM" id="SSF56300">
    <property type="entry name" value="Metallo-dependent phosphatases"/>
    <property type="match status" value="1"/>
</dbReference>
<dbReference type="InterPro" id="IPR029052">
    <property type="entry name" value="Metallo-depent_PP-like"/>
</dbReference>
<organism evidence="3 4">
    <name type="scientific">Rhodocista pekingensis</name>
    <dbReference type="NCBI Taxonomy" id="201185"/>
    <lineage>
        <taxon>Bacteria</taxon>
        <taxon>Pseudomonadati</taxon>
        <taxon>Pseudomonadota</taxon>
        <taxon>Alphaproteobacteria</taxon>
        <taxon>Rhodospirillales</taxon>
        <taxon>Azospirillaceae</taxon>
        <taxon>Rhodocista</taxon>
    </lineage>
</organism>
<dbReference type="Gene3D" id="3.60.21.10">
    <property type="match status" value="1"/>
</dbReference>
<dbReference type="InterPro" id="IPR004843">
    <property type="entry name" value="Calcineurin-like_PHP"/>
</dbReference>